<feature type="region of interest" description="Disordered" evidence="5">
    <location>
        <begin position="944"/>
        <end position="1005"/>
    </location>
</feature>
<accession>A0A401SN54</accession>
<feature type="compositionally biased region" description="Polar residues" evidence="5">
    <location>
        <begin position="1507"/>
        <end position="1518"/>
    </location>
</feature>
<dbReference type="PANTHER" id="PTHR21545:SF10">
    <property type="entry name" value="LIGAND-DEPENDENT NUCLEAR RECEPTOR COREPRESSOR-LIKE PROTEIN"/>
    <property type="match status" value="1"/>
</dbReference>
<keyword evidence="1" id="KW-0805">Transcription regulation</keyword>
<dbReference type="GO" id="GO:0006357">
    <property type="term" value="P:regulation of transcription by RNA polymerase II"/>
    <property type="evidence" value="ECO:0007669"/>
    <property type="project" value="TreeGrafter"/>
</dbReference>
<feature type="region of interest" description="Disordered" evidence="5">
    <location>
        <begin position="1507"/>
        <end position="1553"/>
    </location>
</feature>
<feature type="region of interest" description="Disordered" evidence="5">
    <location>
        <begin position="442"/>
        <end position="463"/>
    </location>
</feature>
<evidence type="ECO:0000256" key="4">
    <source>
        <dbReference type="ARBA" id="ARBA00023242"/>
    </source>
</evidence>
<dbReference type="EMBL" id="BEZZ01000390">
    <property type="protein sequence ID" value="GCC31817.1"/>
    <property type="molecule type" value="Genomic_DNA"/>
</dbReference>
<sequence>MRFKKETDAGVVSNSTEKTGCISHGTLNEILSTLCPNHRKLLTTMLKCLIQEKDASNVQYRDQRIAEFKNSSSEFNENKSSEGLCNCNRFRWCENCTLRTVQQVPFPWVSCCLKNLHCLSCKKDTHGYLTIISNGVCKQCNRSNIYQICTGSYKQLSGCTYAEGTTIQACSEPLDGETCNIETIESSTLQSNVTDYSKPRSPSPPPLSPVRTDEFEIDEMSKTASALDANNIELTITHPPSLSPEEENDCDSAVSRQTPVKLKFAETIEERKDDFVAVSEISRSPDSENDLEKGGSSASFQEVMERINEKLKMIETTDDGQILANLFNNDSYQGSNGSFKLREIATTLLHKAKVSDYSLMELLRQHEENRIIQTRFRKRQETLIALHNSPDSALSRRQTVQIKRDLANFDQLFSSKKSPEKFGKRLARSSIRDANSLAREYSSISEDSQNANNINKHPSSLSDQYKTEVKNLSENSVLGESREVVECLNSSESSDLDVFNILEVTEMDVETPRDSTDNSMVGPGCTDVPLVSQNSEKIDCRSDIGRAKRNILPPERFSIYITEPRKMFYAACFSENPQRKPIKTKKPDLDCASNPCKMSNADSPMTQELLNGQGNIIVYEVTESLEVSTSSQPELLKGINSISNENHGNEPNLPEVVHHASQQPNKLVDQCNNEKQKTTTELNADPVEAICAGPLHSVEQSDICINCCTKDNSKHGILENAVNNLLSSSPESGATNILESKSLGSDYLSVISPLQQKDSAEEFGKPDNLQHATCECSVLENTGSVNKTGHICPSSYSSPIKLMFLSKISSEKGIKYTLTSVDSSKLDTTSCISNLDLENVFLKTPEESNLSAAESSNMAEYFQNPCPRNDNTVECFPNSAAESGNAAECLQSCSESSSACEEVNCNLEMDTCSCNSSAFYSNSYTRNAEVEITDQVIEMSVTSKEMDESILKRKPGRPKKLGPPVEKQIKRPKGRPPKPKVELSEPIECTAEAPDSEKDSTVHLSSTDDNRNIRITVVYGRSRRFKRFVSENDKIVVNATESDLKQTYEKQIEEMVQDPAEGFDDKPHGSASSLIQGENQFDLVRPIKDKTVSLHTSGNAICPSSKLTTVKTFNSGQRKPGRPAKVKISGISVTVDAVSPQERKVSINSVLPPLVQESSPSNKLFVDASTKDGESSARIQNDCEMSSKESLGDKKAKSILPLRQSVRLRKPSLHFLHSFASSSSFSQSSALVHKSRRLLLNKAGNELAKIRNLDVTMVSENTTSNVTLGNNKEETTHEVAEFGCSSELSADPIFIPNTSLKWWHTSTSKQTLQEELDMQFEQVNRGWLPVDPAELNASDKRKYPIQLERTTKSVVIVGDNKHVQVSPIQMLFQENCNMDKICTWFMQTTETHSLSIVRKENARDPIEVLNAQGILTAGSQVDTCPSPQAEHLKKHLKKFALESPVRLRTHFTPSSRMSNLKVCKARRKLLRLCKPQHSSHKELSHHHRVQYEQWKCVNGNPQYQNLKPNSTKTVSNNSKKTELEINSFPPEGEPVLLSSGKENESKDKLKPRNSIDVGLSDSAIIQNINSTNYSKCKRTEKFESIAKHSEQEESFLEGKQKNTCQNVNWKLGNFKECRVFLRKINSLEHSHLRNYNVWQQSKNRSSDTKGASNLQRYTEEKNDSLNVHEVNTFETQSLNSTGPNLCGLKGKRKYKERTCNENGLDSLPSKKFQHFSSKWSKPCQVDSDHFPSLSSNSNLVNESNSQKENADIMKSNAGKRKRCQGVNTTAATVKRLRRSSVKQRLPYNQLPFQIGNSS</sequence>
<dbReference type="InterPro" id="IPR028104">
    <property type="entry name" value="DUF4553"/>
</dbReference>
<comment type="caution">
    <text evidence="6">The sequence shown here is derived from an EMBL/GenBank/DDBJ whole genome shotgun (WGS) entry which is preliminary data.</text>
</comment>
<dbReference type="OMA" id="SVCHSPQ"/>
<keyword evidence="3" id="KW-0804">Transcription</keyword>
<dbReference type="PANTHER" id="PTHR21545">
    <property type="entry name" value="TRANSCRIPTION FACTOR MLR1/2"/>
    <property type="match status" value="1"/>
</dbReference>
<dbReference type="GO" id="GO:0005634">
    <property type="term" value="C:nucleus"/>
    <property type="evidence" value="ECO:0007669"/>
    <property type="project" value="TreeGrafter"/>
</dbReference>
<reference evidence="6 7" key="1">
    <citation type="journal article" date="2018" name="Nat. Ecol. Evol.">
        <title>Shark genomes provide insights into elasmobranch evolution and the origin of vertebrates.</title>
        <authorList>
            <person name="Hara Y"/>
            <person name="Yamaguchi K"/>
            <person name="Onimaru K"/>
            <person name="Kadota M"/>
            <person name="Koyanagi M"/>
            <person name="Keeley SD"/>
            <person name="Tatsumi K"/>
            <person name="Tanaka K"/>
            <person name="Motone F"/>
            <person name="Kageyama Y"/>
            <person name="Nozu R"/>
            <person name="Adachi N"/>
            <person name="Nishimura O"/>
            <person name="Nakagawa R"/>
            <person name="Tanegashima C"/>
            <person name="Kiyatake I"/>
            <person name="Matsumoto R"/>
            <person name="Murakumo K"/>
            <person name="Nishida K"/>
            <person name="Terakita A"/>
            <person name="Kuratani S"/>
            <person name="Sato K"/>
            <person name="Hyodo S Kuraku.S."/>
        </authorList>
    </citation>
    <scope>NUCLEOTIDE SEQUENCE [LARGE SCALE GENOMIC DNA]</scope>
</reference>
<evidence type="ECO:0000313" key="6">
    <source>
        <dbReference type="EMBL" id="GCC31817.1"/>
    </source>
</evidence>
<evidence type="ECO:0000256" key="2">
    <source>
        <dbReference type="ARBA" id="ARBA00023125"/>
    </source>
</evidence>
<dbReference type="Proteomes" id="UP000287033">
    <property type="component" value="Unassembled WGS sequence"/>
</dbReference>
<protein>
    <submittedName>
        <fullName evidence="6">Uncharacterized protein</fullName>
    </submittedName>
</protein>
<feature type="compositionally biased region" description="Basic and acidic residues" evidence="5">
    <location>
        <begin position="995"/>
        <end position="1005"/>
    </location>
</feature>
<evidence type="ECO:0000313" key="7">
    <source>
        <dbReference type="Proteomes" id="UP000287033"/>
    </source>
</evidence>
<gene>
    <name evidence="6" type="ORF">chiPu_0010278</name>
</gene>
<evidence type="ECO:0000256" key="5">
    <source>
        <dbReference type="SAM" id="MobiDB-lite"/>
    </source>
</evidence>
<keyword evidence="2" id="KW-0238">DNA-binding</keyword>
<name>A0A401SN54_CHIPU</name>
<dbReference type="STRING" id="137246.A0A401SN54"/>
<feature type="compositionally biased region" description="Basic and acidic residues" evidence="5">
    <location>
        <begin position="1541"/>
        <end position="1550"/>
    </location>
</feature>
<dbReference type="GO" id="GO:0003677">
    <property type="term" value="F:DNA binding"/>
    <property type="evidence" value="ECO:0007669"/>
    <property type="project" value="UniProtKB-KW"/>
</dbReference>
<dbReference type="OrthoDB" id="10028342at2759"/>
<keyword evidence="7" id="KW-1185">Reference proteome</keyword>
<organism evidence="6 7">
    <name type="scientific">Chiloscyllium punctatum</name>
    <name type="common">Brownbanded bambooshark</name>
    <name type="synonym">Hemiscyllium punctatum</name>
    <dbReference type="NCBI Taxonomy" id="137246"/>
    <lineage>
        <taxon>Eukaryota</taxon>
        <taxon>Metazoa</taxon>
        <taxon>Chordata</taxon>
        <taxon>Craniata</taxon>
        <taxon>Vertebrata</taxon>
        <taxon>Chondrichthyes</taxon>
        <taxon>Elasmobranchii</taxon>
        <taxon>Galeomorphii</taxon>
        <taxon>Galeoidea</taxon>
        <taxon>Orectolobiformes</taxon>
        <taxon>Hemiscylliidae</taxon>
        <taxon>Chiloscyllium</taxon>
    </lineage>
</organism>
<proteinExistence type="predicted"/>
<feature type="region of interest" description="Disordered" evidence="5">
    <location>
        <begin position="190"/>
        <end position="211"/>
    </location>
</feature>
<evidence type="ECO:0000256" key="1">
    <source>
        <dbReference type="ARBA" id="ARBA00023015"/>
    </source>
</evidence>
<evidence type="ECO:0000256" key="3">
    <source>
        <dbReference type="ARBA" id="ARBA00023163"/>
    </source>
</evidence>
<keyword evidence="4" id="KW-0539">Nucleus</keyword>
<dbReference type="Pfam" id="PF15090">
    <property type="entry name" value="DUF4553"/>
    <property type="match status" value="1"/>
</dbReference>